<reference evidence="1" key="1">
    <citation type="journal article" date="2020" name="bioRxiv">
        <title>Chromosome-level reference genome of the European wasp spider Argiope bruennichi: a resource for studies on range expansion and evolutionary adaptation.</title>
        <authorList>
            <person name="Sheffer M.M."/>
            <person name="Hoppe A."/>
            <person name="Krehenwinkel H."/>
            <person name="Uhl G."/>
            <person name="Kuss A.W."/>
            <person name="Jensen L."/>
            <person name="Jensen C."/>
            <person name="Gillespie R.G."/>
            <person name="Hoff K.J."/>
            <person name="Prost S."/>
        </authorList>
    </citation>
    <scope>NUCLEOTIDE SEQUENCE</scope>
</reference>
<keyword evidence="2" id="KW-1185">Reference proteome</keyword>
<dbReference type="Proteomes" id="UP000807504">
    <property type="component" value="Unassembled WGS sequence"/>
</dbReference>
<organism evidence="1 2">
    <name type="scientific">Argiope bruennichi</name>
    <name type="common">Wasp spider</name>
    <name type="synonym">Aranea bruennichi</name>
    <dbReference type="NCBI Taxonomy" id="94029"/>
    <lineage>
        <taxon>Eukaryota</taxon>
        <taxon>Metazoa</taxon>
        <taxon>Ecdysozoa</taxon>
        <taxon>Arthropoda</taxon>
        <taxon>Chelicerata</taxon>
        <taxon>Arachnida</taxon>
        <taxon>Araneae</taxon>
        <taxon>Araneomorphae</taxon>
        <taxon>Entelegynae</taxon>
        <taxon>Araneoidea</taxon>
        <taxon>Araneidae</taxon>
        <taxon>Argiope</taxon>
    </lineage>
</organism>
<sequence length="207" mass="23270">MYRGKEECTERKLIKELVSNGGADCAYVLMCLEWVKSCFCKIVCGVGSAVERVVWAMPWSVWCGQCRGMCGVGIAVECVVWVVQWSVWCGQCSGVCGVGSAVECVVWGVAWSMWCKRVVSWCLEHAACLGVWSKRRVLILCEVCVVGDAFCFIWSEFAERTHKCVCDLPLDYRANERISIVNKKWLLFLVDKFPIEPGCIEILIDAL</sequence>
<name>A0A8T0E4X6_ARGBR</name>
<gene>
    <name evidence="1" type="ORF">HNY73_022383</name>
</gene>
<accession>A0A8T0E4X6</accession>
<protein>
    <submittedName>
        <fullName evidence="1">Uncharacterized protein</fullName>
    </submittedName>
</protein>
<comment type="caution">
    <text evidence="1">The sequence shown here is derived from an EMBL/GenBank/DDBJ whole genome shotgun (WGS) entry which is preliminary data.</text>
</comment>
<dbReference type="EMBL" id="JABXBU010002231">
    <property type="protein sequence ID" value="KAF8764294.1"/>
    <property type="molecule type" value="Genomic_DNA"/>
</dbReference>
<dbReference type="AlphaFoldDB" id="A0A8T0E4X6"/>
<proteinExistence type="predicted"/>
<evidence type="ECO:0000313" key="1">
    <source>
        <dbReference type="EMBL" id="KAF8764294.1"/>
    </source>
</evidence>
<reference evidence="1" key="2">
    <citation type="submission" date="2020-06" db="EMBL/GenBank/DDBJ databases">
        <authorList>
            <person name="Sheffer M."/>
        </authorList>
    </citation>
    <scope>NUCLEOTIDE SEQUENCE</scope>
</reference>
<evidence type="ECO:0000313" key="2">
    <source>
        <dbReference type="Proteomes" id="UP000807504"/>
    </source>
</evidence>